<dbReference type="GO" id="GO:0035591">
    <property type="term" value="F:signaling adaptor activity"/>
    <property type="evidence" value="ECO:0007669"/>
    <property type="project" value="TreeGrafter"/>
</dbReference>
<name>A0A9X1U1H4_9FLAO</name>
<dbReference type="RefSeq" id="WP_237601346.1">
    <property type="nucleotide sequence ID" value="NZ_JAIRBA010000001.1"/>
</dbReference>
<sequence>MKYLFTSIICLIPFAILSAQTTYVPDNNFEQALIDLGLDDVLDDYVLTSNISGVTHLDISNKNISDPTGLETFSSLTHIILDGNPVGNIPFHPNVNLTFLICQYTEITELDLTPHTNLNTLACAGNNLTSLDLSQNPSLKDLICGQNQLTEIVFNPQMNLFEFNCTGNNLTSLDVSQHISLRYLGCSLNQLTELDLSNNTNLLEVRAHSNPPLNKVDIRNGNNIHIDQFLLYNSPNLPYIYVDDCEYSTLNWTDIDPTTIFVEEEGQTECEMIGVEDNMAVSFNLYPNPAKNSINIQATEAPELVQIYSIQGILVKETSELNIDVSNLSSGLYIIKVYSRGNSITKKFMKN</sequence>
<organism evidence="6 7">
    <name type="scientific">Aequorivita vitellina</name>
    <dbReference type="NCBI Taxonomy" id="2874475"/>
    <lineage>
        <taxon>Bacteria</taxon>
        <taxon>Pseudomonadati</taxon>
        <taxon>Bacteroidota</taxon>
        <taxon>Flavobacteriia</taxon>
        <taxon>Flavobacteriales</taxon>
        <taxon>Flavobacteriaceae</taxon>
        <taxon>Aequorivita</taxon>
    </lineage>
</organism>
<evidence type="ECO:0000259" key="5">
    <source>
        <dbReference type="Pfam" id="PF18962"/>
    </source>
</evidence>
<proteinExistence type="predicted"/>
<accession>A0A9X1U1H4</accession>
<dbReference type="Gene3D" id="3.80.10.10">
    <property type="entry name" value="Ribonuclease Inhibitor"/>
    <property type="match status" value="1"/>
</dbReference>
<comment type="caution">
    <text evidence="6">The sequence shown here is derived from an EMBL/GenBank/DDBJ whole genome shotgun (WGS) entry which is preliminary data.</text>
</comment>
<evidence type="ECO:0000256" key="1">
    <source>
        <dbReference type="ARBA" id="ARBA00022614"/>
    </source>
</evidence>
<dbReference type="Pfam" id="PF18962">
    <property type="entry name" value="Por_Secre_tail"/>
    <property type="match status" value="1"/>
</dbReference>
<feature type="signal peptide" evidence="4">
    <location>
        <begin position="1"/>
        <end position="18"/>
    </location>
</feature>
<dbReference type="PANTHER" id="PTHR47566">
    <property type="match status" value="1"/>
</dbReference>
<dbReference type="Proteomes" id="UP001139461">
    <property type="component" value="Unassembled WGS sequence"/>
</dbReference>
<feature type="chain" id="PRO_5040858399" evidence="4">
    <location>
        <begin position="19"/>
        <end position="351"/>
    </location>
</feature>
<evidence type="ECO:0000256" key="2">
    <source>
        <dbReference type="ARBA" id="ARBA00022729"/>
    </source>
</evidence>
<keyword evidence="1" id="KW-0433">Leucine-rich repeat</keyword>
<evidence type="ECO:0000313" key="6">
    <source>
        <dbReference type="EMBL" id="MCG2417528.1"/>
    </source>
</evidence>
<dbReference type="InterPro" id="IPR052574">
    <property type="entry name" value="CDIRP"/>
</dbReference>
<reference evidence="6" key="1">
    <citation type="submission" date="2021-09" db="EMBL/GenBank/DDBJ databases">
        <title>Genome of Aequorivita sp. strain F47161.</title>
        <authorList>
            <person name="Wang Y."/>
        </authorList>
    </citation>
    <scope>NUCLEOTIDE SEQUENCE</scope>
    <source>
        <strain evidence="6">F47161</strain>
    </source>
</reference>
<keyword evidence="2 4" id="KW-0732">Signal</keyword>
<dbReference type="InterPro" id="IPR032675">
    <property type="entry name" value="LRR_dom_sf"/>
</dbReference>
<dbReference type="EMBL" id="JAIRBA010000001">
    <property type="protein sequence ID" value="MCG2417528.1"/>
    <property type="molecule type" value="Genomic_DNA"/>
</dbReference>
<protein>
    <submittedName>
        <fullName evidence="6">T9SS type A sorting domain-containing protein</fullName>
    </submittedName>
</protein>
<dbReference type="PANTHER" id="PTHR47566:SF1">
    <property type="entry name" value="PROTEIN NUD1"/>
    <property type="match status" value="1"/>
</dbReference>
<feature type="domain" description="Secretion system C-terminal sorting" evidence="5">
    <location>
        <begin position="285"/>
        <end position="348"/>
    </location>
</feature>
<keyword evidence="7" id="KW-1185">Reference proteome</keyword>
<evidence type="ECO:0000256" key="4">
    <source>
        <dbReference type="SAM" id="SignalP"/>
    </source>
</evidence>
<dbReference type="SUPFAM" id="SSF52058">
    <property type="entry name" value="L domain-like"/>
    <property type="match status" value="1"/>
</dbReference>
<gene>
    <name evidence="6" type="ORF">K8089_00740</name>
</gene>
<keyword evidence="3" id="KW-0677">Repeat</keyword>
<dbReference type="AlphaFoldDB" id="A0A9X1U1H4"/>
<evidence type="ECO:0000256" key="3">
    <source>
        <dbReference type="ARBA" id="ARBA00022737"/>
    </source>
</evidence>
<dbReference type="InterPro" id="IPR026444">
    <property type="entry name" value="Secre_tail"/>
</dbReference>
<dbReference type="NCBIfam" id="TIGR04183">
    <property type="entry name" value="Por_Secre_tail"/>
    <property type="match status" value="1"/>
</dbReference>
<evidence type="ECO:0000313" key="7">
    <source>
        <dbReference type="Proteomes" id="UP001139461"/>
    </source>
</evidence>